<name>A0A0G4GEG5_9ALVE</name>
<organism evidence="2">
    <name type="scientific">Chromera velia CCMP2878</name>
    <dbReference type="NCBI Taxonomy" id="1169474"/>
    <lineage>
        <taxon>Eukaryota</taxon>
        <taxon>Sar</taxon>
        <taxon>Alveolata</taxon>
        <taxon>Colpodellida</taxon>
        <taxon>Chromeraceae</taxon>
        <taxon>Chromera</taxon>
    </lineage>
</organism>
<dbReference type="AlphaFoldDB" id="A0A0G4GEG5"/>
<evidence type="ECO:0000259" key="1">
    <source>
        <dbReference type="Pfam" id="PF25273"/>
    </source>
</evidence>
<dbReference type="InterPro" id="IPR057191">
    <property type="entry name" value="DUF7869"/>
</dbReference>
<protein>
    <recommendedName>
        <fullName evidence="1">DUF7869 domain-containing protein</fullName>
    </recommendedName>
</protein>
<gene>
    <name evidence="2" type="ORF">Cvel_21500</name>
</gene>
<proteinExistence type="predicted"/>
<dbReference type="EMBL" id="CDMZ01001129">
    <property type="protein sequence ID" value="CEM27738.1"/>
    <property type="molecule type" value="Genomic_DNA"/>
</dbReference>
<sequence>MDAAGHDKSVLPHFADRYRGKVTDQFQGPAVKLVGVIAHGRCAFYFAVPPEERHGANMTCTTLLYVLLYLERNFGWRPINLWVQLDNTSSENKNRTVVAFCGMLVCHGFARWLFKGYLPVGHTYEDIDSLHSKGSERLKVSSFSTVSEILDIVEAAHLKKGKGALLGEKLVLVKLYKQFNFDQLLEPYVSTKFTVLVTTVRGFRFEKKADGSVVVGCSSDMQSMPGFRQPFSAIPSENVYTLFDADKLPPCDLAPEFAPPKVVDPEYPEIKKRLAAFGRLLDLTKRVQLTSGAAEEGGVGRIEMRKPRIPPTAVDEIRKLMLGKHRELEHEEWAFEWPKGCRAQAVEEDVQTQTGVRERGGSVSYKFAGAYPTAAEHDATLQGAGLRLVGEVRNKSTQKKWEEMEGREPRIRDTVTVLKNITTKDPDPVWLGKIIDCTSADAKEEKKAWADQEGLEGADVLRVWWYTHEKSGDVSSFWPKKKCKLAYRKGKEIVTVVGPRTKATPLMDFIEKECVVVSGEEHELFTSANVMYRAILRGMESKVSAVLCREKPPVDLEAGCSPDWLNKT</sequence>
<accession>A0A0G4GEG5</accession>
<dbReference type="VEuPathDB" id="CryptoDB:Cvel_21500"/>
<dbReference type="PANTHER" id="PTHR33153">
    <property type="entry name" value="MYND-TYPE DOMAIN-CONTAINING PROTEIN"/>
    <property type="match status" value="1"/>
</dbReference>
<dbReference type="PANTHER" id="PTHR33153:SF3">
    <property type="entry name" value="TRAFFICKING PROTEIN PARTICLE COMPLEX SUBUNIT 11 DOMAIN-CONTAINING PROTEIN"/>
    <property type="match status" value="1"/>
</dbReference>
<dbReference type="PhylomeDB" id="A0A0G4GEG5"/>
<evidence type="ECO:0000313" key="2">
    <source>
        <dbReference type="EMBL" id="CEM27738.1"/>
    </source>
</evidence>
<dbReference type="Pfam" id="PF25273">
    <property type="entry name" value="DUF7869"/>
    <property type="match status" value="1"/>
</dbReference>
<reference evidence="2" key="1">
    <citation type="submission" date="2014-11" db="EMBL/GenBank/DDBJ databases">
        <authorList>
            <person name="Otto D Thomas"/>
            <person name="Naeem Raeece"/>
        </authorList>
    </citation>
    <scope>NUCLEOTIDE SEQUENCE</scope>
</reference>
<feature type="domain" description="DUF7869" evidence="1">
    <location>
        <begin position="31"/>
        <end position="216"/>
    </location>
</feature>